<sequence length="468" mass="52257">MDTTSQHPWHELLLTPMAPEQIAQALADDDPQWEYIDGQMVKLGSLTHATLNIAEIQQQAIMLMAQKSKDFRLMVHLLRTLQHGAEPEGLMLAISLLANYVQHYWTSAWPQNLLHKRRFSQQILKRFETASSSFSQKASDAQRENVQGLLAHLAQVWHSDEPALAQEVDGLRISYARKPERPAEVAAPVEAPPAANSAGGAAAASAFVPASKAAPSLTIDNSNDKAWRQTLLKMADLLCELQPDAAIGFRLRRQAVWGTLTAPPMAQSDGRTPLAAVSADRTADYVARMASADIPLWQQVEQSLTLAPYWLDGHVLSAQIAIRLGYDAVAQAIRDELNAFLDRIPALRTLFFTDMTPFLSAESAGWLQQDARQKGESTTLEQDEIWQCYQQQGLEAALQMIDQQQQSEPRSRFYNQLLSAQLFEKAGLTALAQQQYHSLMQMGQQLRLSEWEPTLMDLLTEKQRQLAP</sequence>
<gene>
    <name evidence="2" type="primary">tssA</name>
    <name evidence="2" type="ORF">ACFFJ3_18820</name>
</gene>
<feature type="domain" description="ImpA N-terminal" evidence="1">
    <location>
        <begin position="16"/>
        <end position="112"/>
    </location>
</feature>
<accession>A0ABV6EIG7</accession>
<dbReference type="Pfam" id="PF06812">
    <property type="entry name" value="ImpA_N"/>
    <property type="match status" value="1"/>
</dbReference>
<evidence type="ECO:0000313" key="3">
    <source>
        <dbReference type="Proteomes" id="UP001589792"/>
    </source>
</evidence>
<dbReference type="Pfam" id="PF16989">
    <property type="entry name" value="T6SS_VasJ"/>
    <property type="match status" value="1"/>
</dbReference>
<dbReference type="PANTHER" id="PTHR37024">
    <property type="entry name" value="TYPE VI SECRETION SYSTEM DUF2094 AND IMPA-RELATED DOMAIN PROTEIN"/>
    <property type="match status" value="1"/>
</dbReference>
<dbReference type="EMBL" id="JBHLXG010000018">
    <property type="protein sequence ID" value="MFC0228524.1"/>
    <property type="molecule type" value="Genomic_DNA"/>
</dbReference>
<dbReference type="InterPro" id="IPR010657">
    <property type="entry name" value="ImpA_N"/>
</dbReference>
<name>A0ABV6EIG7_9GAMM</name>
<keyword evidence="3" id="KW-1185">Reference proteome</keyword>
<protein>
    <submittedName>
        <fullName evidence="2">Type VI secretion system protein TssA</fullName>
    </submittedName>
</protein>
<dbReference type="Proteomes" id="UP001589792">
    <property type="component" value="Unassembled WGS sequence"/>
</dbReference>
<evidence type="ECO:0000313" key="2">
    <source>
        <dbReference type="EMBL" id="MFC0228524.1"/>
    </source>
</evidence>
<evidence type="ECO:0000259" key="1">
    <source>
        <dbReference type="Pfam" id="PF06812"/>
    </source>
</evidence>
<comment type="caution">
    <text evidence="2">The sequence shown here is derived from an EMBL/GenBank/DDBJ whole genome shotgun (WGS) entry which is preliminary data.</text>
</comment>
<reference evidence="2 3" key="1">
    <citation type="submission" date="2024-09" db="EMBL/GenBank/DDBJ databases">
        <authorList>
            <person name="Sun Q."/>
            <person name="Mori K."/>
        </authorList>
    </citation>
    <scope>NUCLEOTIDE SEQUENCE [LARGE SCALE GENOMIC DNA]</scope>
    <source>
        <strain evidence="2 3">CCM 8626</strain>
    </source>
</reference>
<dbReference type="NCBIfam" id="TIGR03362">
    <property type="entry name" value="VI_chp_7"/>
    <property type="match status" value="1"/>
</dbReference>
<dbReference type="RefSeq" id="WP_380678196.1">
    <property type="nucleotide sequence ID" value="NZ_CP173186.1"/>
</dbReference>
<organism evidence="2 3">
    <name type="scientific">Serratia aquatilis</name>
    <dbReference type="NCBI Taxonomy" id="1737515"/>
    <lineage>
        <taxon>Bacteria</taxon>
        <taxon>Pseudomonadati</taxon>
        <taxon>Pseudomonadota</taxon>
        <taxon>Gammaproteobacteria</taxon>
        <taxon>Enterobacterales</taxon>
        <taxon>Yersiniaceae</taxon>
        <taxon>Serratia</taxon>
    </lineage>
</organism>
<dbReference type="PANTHER" id="PTHR37024:SF3">
    <property type="entry name" value="TYPE VI SECRETION SYSTEM PROTEIN TSSA"/>
    <property type="match status" value="1"/>
</dbReference>
<dbReference type="InterPro" id="IPR017739">
    <property type="entry name" value="T6SS-assoc_VCA0119"/>
</dbReference>
<proteinExistence type="predicted"/>